<name>A0ABP0CXZ3_9PEZI</name>
<comment type="caution">
    <text evidence="1">The sequence shown here is derived from an EMBL/GenBank/DDBJ whole genome shotgun (WGS) entry which is preliminary data.</text>
</comment>
<gene>
    <name evidence="1" type="ORF">SEUCBS140593_009699</name>
</gene>
<dbReference type="EMBL" id="CAWUHD010000167">
    <property type="protein sequence ID" value="CAK7236673.1"/>
    <property type="molecule type" value="Genomic_DNA"/>
</dbReference>
<dbReference type="SUPFAM" id="SSF53383">
    <property type="entry name" value="PLP-dependent transferases"/>
    <property type="match status" value="1"/>
</dbReference>
<reference evidence="1 2" key="1">
    <citation type="submission" date="2024-01" db="EMBL/GenBank/DDBJ databases">
        <authorList>
            <person name="Allen C."/>
            <person name="Tagirdzhanova G."/>
        </authorList>
    </citation>
    <scope>NUCLEOTIDE SEQUENCE [LARGE SCALE GENOMIC DNA]</scope>
</reference>
<evidence type="ECO:0000313" key="1">
    <source>
        <dbReference type="EMBL" id="CAK7236673.1"/>
    </source>
</evidence>
<dbReference type="Proteomes" id="UP001642482">
    <property type="component" value="Unassembled WGS sequence"/>
</dbReference>
<keyword evidence="2" id="KW-1185">Reference proteome</keyword>
<accession>A0ABP0CXZ3</accession>
<organism evidence="1 2">
    <name type="scientific">Sporothrix eucalyptigena</name>
    <dbReference type="NCBI Taxonomy" id="1812306"/>
    <lineage>
        <taxon>Eukaryota</taxon>
        <taxon>Fungi</taxon>
        <taxon>Dikarya</taxon>
        <taxon>Ascomycota</taxon>
        <taxon>Pezizomycotina</taxon>
        <taxon>Sordariomycetes</taxon>
        <taxon>Sordariomycetidae</taxon>
        <taxon>Ophiostomatales</taxon>
        <taxon>Ophiostomataceae</taxon>
        <taxon>Sporothrix</taxon>
    </lineage>
</organism>
<dbReference type="InterPro" id="IPR015421">
    <property type="entry name" value="PyrdxlP-dep_Trfase_major"/>
</dbReference>
<sequence length="721" mass="77355">MAMPIIMISTGSEMQQVVDNNQGTSSGSRFLSNQEVRECIRSTSPVLHTPVSPTGRVDPEILSQYDKDVDDAVLDGFSLRPNTIGDMECRIAFSTRVHQEWIRHSALAYNGTALPGISYAEATGHFQLEAPGPGPLPGDFFIDKAGLQRTLASLVRVALNEGVKQHLTEGGDERLHLSLATGKKRGHQGVNKYHCPPHPVPSSTVVRGSCTCSPPSPRGFQAAQNLLYALWNGTASAEDAFCDVRRRISTALRIRTAHHVILHPSGTDAEFTALLVGLNQARRIGCSGVVNVVVGAKEVGSNTATAAGGHHFANYFPVDGTTSTEIAKEPGIAFQSVAVGGGDLRDGIKVVELAVRSDDGSTRSDFDAIVLQTLEAASKDCISDGGPQPFFVVHAVDGSKLGSHITSRALVEQIHSLYGRHVLFVLDACQARTDAEELDWYLSHNAVVLVTASKFFGAPGFCAAVLVPHAAAEAGHLTMSGTAAMREWPSKSEYNLGKYITRLEVPPELAALRESLPPGPTNVGLLLRWSCGVAEMERFAQAGQAGRQAIGQWVDGVRDVIRHRRPHLQLLRDSGCNDDDEVPFPAAPTFVGGVNSIVSFCIARGERTVDDSDRVMAGASLFNAVDLKRFHKWLTEDISGSLPAVATDAERQVARLTSFIGQPVDLGNCAVLRLAIGASLASDLADGSRYLGDVLADDGKVLDKILLAKRYWNTLCSRHET</sequence>
<dbReference type="Gene3D" id="3.40.640.10">
    <property type="entry name" value="Type I PLP-dependent aspartate aminotransferase-like (Major domain)"/>
    <property type="match status" value="1"/>
</dbReference>
<dbReference type="InterPro" id="IPR015424">
    <property type="entry name" value="PyrdxlP-dep_Trfase"/>
</dbReference>
<evidence type="ECO:0000313" key="2">
    <source>
        <dbReference type="Proteomes" id="UP001642482"/>
    </source>
</evidence>
<protein>
    <submittedName>
        <fullName evidence="1">Uncharacterized protein</fullName>
    </submittedName>
</protein>
<proteinExistence type="predicted"/>